<name>A0A6A7BZL3_9PEZI</name>
<dbReference type="Pfam" id="PF24864">
    <property type="entry name" value="DUF7730"/>
    <property type="match status" value="1"/>
</dbReference>
<evidence type="ECO:0000256" key="1">
    <source>
        <dbReference type="SAM" id="MobiDB-lite"/>
    </source>
</evidence>
<evidence type="ECO:0000313" key="3">
    <source>
        <dbReference type="EMBL" id="KAF2860644.1"/>
    </source>
</evidence>
<evidence type="ECO:0000259" key="2">
    <source>
        <dbReference type="Pfam" id="PF24864"/>
    </source>
</evidence>
<feature type="compositionally biased region" description="Polar residues" evidence="1">
    <location>
        <begin position="122"/>
        <end position="135"/>
    </location>
</feature>
<organism evidence="3 4">
    <name type="scientific">Piedraia hortae CBS 480.64</name>
    <dbReference type="NCBI Taxonomy" id="1314780"/>
    <lineage>
        <taxon>Eukaryota</taxon>
        <taxon>Fungi</taxon>
        <taxon>Dikarya</taxon>
        <taxon>Ascomycota</taxon>
        <taxon>Pezizomycotina</taxon>
        <taxon>Dothideomycetes</taxon>
        <taxon>Dothideomycetidae</taxon>
        <taxon>Capnodiales</taxon>
        <taxon>Piedraiaceae</taxon>
        <taxon>Piedraia</taxon>
    </lineage>
</organism>
<dbReference type="InterPro" id="IPR056632">
    <property type="entry name" value="DUF7730"/>
</dbReference>
<feature type="domain" description="DUF7730" evidence="2">
    <location>
        <begin position="70"/>
        <end position="241"/>
    </location>
</feature>
<dbReference type="PANTHER" id="PTHR38790:SF9">
    <property type="entry name" value="F-BOX DOMAIN-CONTAINING PROTEIN"/>
    <property type="match status" value="1"/>
</dbReference>
<proteinExistence type="predicted"/>
<dbReference type="EMBL" id="MU005979">
    <property type="protein sequence ID" value="KAF2860644.1"/>
    <property type="molecule type" value="Genomic_DNA"/>
</dbReference>
<dbReference type="PANTHER" id="PTHR38790">
    <property type="entry name" value="2EXR DOMAIN-CONTAINING PROTEIN-RELATED"/>
    <property type="match status" value="1"/>
</dbReference>
<dbReference type="AlphaFoldDB" id="A0A6A7BZL3"/>
<accession>A0A6A7BZL3</accession>
<dbReference type="Proteomes" id="UP000799421">
    <property type="component" value="Unassembled WGS sequence"/>
</dbReference>
<gene>
    <name evidence="3" type="ORF">K470DRAFT_246905</name>
</gene>
<protein>
    <recommendedName>
        <fullName evidence="2">DUF7730 domain-containing protein</fullName>
    </recommendedName>
</protein>
<keyword evidence="4" id="KW-1185">Reference proteome</keyword>
<feature type="region of interest" description="Disordered" evidence="1">
    <location>
        <begin position="122"/>
        <end position="142"/>
    </location>
</feature>
<sequence>MEAFVQLSPSPTWANRILAPYKGLPFHAYLHATPPRRQRTLTGPIDPAQGSLWQRFHLFSSVEPEQQFLEQEQCSFLSKLPLDVRLIIYEMVFGHQIFHLHAPDRRGRILFNPCSRPETIESPSHQCHSISTKRPSSAPREDYSQATGLLPLLVTCRRIYSEAIEVLYNANTFEFTQNFAAFRFLRLMIPPQRLKSIRRFRMKMRVPHHPTLNSRSRQDWADLFDFFSRQLTGLQSLHLFLDPNQPMKAQILNTPDSEGCDWIRPMIIMALDVNVQRPCRVQVVTEGVTHDLCAILKEASVLHPDAGPVIDSACVTVHRRIRLSLAERG</sequence>
<evidence type="ECO:0000313" key="4">
    <source>
        <dbReference type="Proteomes" id="UP000799421"/>
    </source>
</evidence>
<reference evidence="3" key="1">
    <citation type="journal article" date="2020" name="Stud. Mycol.">
        <title>101 Dothideomycetes genomes: a test case for predicting lifestyles and emergence of pathogens.</title>
        <authorList>
            <person name="Haridas S."/>
            <person name="Albert R."/>
            <person name="Binder M."/>
            <person name="Bloem J."/>
            <person name="Labutti K."/>
            <person name="Salamov A."/>
            <person name="Andreopoulos B."/>
            <person name="Baker S."/>
            <person name="Barry K."/>
            <person name="Bills G."/>
            <person name="Bluhm B."/>
            <person name="Cannon C."/>
            <person name="Castanera R."/>
            <person name="Culley D."/>
            <person name="Daum C."/>
            <person name="Ezra D."/>
            <person name="Gonzalez J."/>
            <person name="Henrissat B."/>
            <person name="Kuo A."/>
            <person name="Liang C."/>
            <person name="Lipzen A."/>
            <person name="Lutzoni F."/>
            <person name="Magnuson J."/>
            <person name="Mondo S."/>
            <person name="Nolan M."/>
            <person name="Ohm R."/>
            <person name="Pangilinan J."/>
            <person name="Park H.-J."/>
            <person name="Ramirez L."/>
            <person name="Alfaro M."/>
            <person name="Sun H."/>
            <person name="Tritt A."/>
            <person name="Yoshinaga Y."/>
            <person name="Zwiers L.-H."/>
            <person name="Turgeon B."/>
            <person name="Goodwin S."/>
            <person name="Spatafora J."/>
            <person name="Crous P."/>
            <person name="Grigoriev I."/>
        </authorList>
    </citation>
    <scope>NUCLEOTIDE SEQUENCE</scope>
    <source>
        <strain evidence="3">CBS 480.64</strain>
    </source>
</reference>
<dbReference type="OrthoDB" id="10256725at2759"/>